<dbReference type="RefSeq" id="WP_159444155.1">
    <property type="nucleotide sequence ID" value="NZ_FMTO01000013.1"/>
</dbReference>
<dbReference type="Pfam" id="PF06725">
    <property type="entry name" value="3D"/>
    <property type="match status" value="1"/>
</dbReference>
<reference evidence="4 5" key="1">
    <citation type="submission" date="2017-02" db="EMBL/GenBank/DDBJ databases">
        <authorList>
            <person name="Peterson S.W."/>
        </authorList>
    </citation>
    <scope>NUCLEOTIDE SEQUENCE [LARGE SCALE GENOMIC DNA]</scope>
    <source>
        <strain evidence="4 5">ATCC 17233</strain>
    </source>
</reference>
<dbReference type="PANTHER" id="PTHR39160:SF4">
    <property type="entry name" value="RESUSCITATION-PROMOTING FACTOR RPFB"/>
    <property type="match status" value="1"/>
</dbReference>
<keyword evidence="5" id="KW-1185">Reference proteome</keyword>
<dbReference type="InterPro" id="IPR051933">
    <property type="entry name" value="Resuscitation_pf_RpfB"/>
</dbReference>
<feature type="domain" description="3D" evidence="3">
    <location>
        <begin position="234"/>
        <end position="291"/>
    </location>
</feature>
<evidence type="ECO:0000256" key="1">
    <source>
        <dbReference type="ARBA" id="ARBA00022729"/>
    </source>
</evidence>
<proteinExistence type="predicted"/>
<dbReference type="GO" id="GO:0019867">
    <property type="term" value="C:outer membrane"/>
    <property type="evidence" value="ECO:0007669"/>
    <property type="project" value="InterPro"/>
</dbReference>
<gene>
    <name evidence="4" type="ORF">SAMN02745110_02163</name>
</gene>
<evidence type="ECO:0000313" key="5">
    <source>
        <dbReference type="Proteomes" id="UP000189857"/>
    </source>
</evidence>
<sequence length="293" mass="32433">MKFDRNFDVEDIKAVRTVKNFANKHDIKGVVKKYSKKVQSVAVIASLGVVCTASITAAKQSDVPSDGRVISISDVKAEADVFGTGFDRVSYEEMKGLRYESDQYAKIEVSEKNYEAVLLAKDADEKNKEALRKLNEENEERIRKEAEAKRAEEERIAEEARKAEESRKAEEVAKSEDVNVEETQDDEDVLYIESDSESGTYLGEFVTTAYCPCAYCCGKSDGITASGTHATAGRTIAADPSRFSYGTQLVIDGHTYVVEDCGGAINGNRIDIFFDTHQEALNYGTRTVSVYSK</sequence>
<evidence type="ECO:0000259" key="3">
    <source>
        <dbReference type="Pfam" id="PF06725"/>
    </source>
</evidence>
<dbReference type="InterPro" id="IPR036908">
    <property type="entry name" value="RlpA-like_sf"/>
</dbReference>
<dbReference type="GO" id="GO:0004553">
    <property type="term" value="F:hydrolase activity, hydrolyzing O-glycosyl compounds"/>
    <property type="evidence" value="ECO:0007669"/>
    <property type="project" value="InterPro"/>
</dbReference>
<name>A0A1T4PVT0_9FIRM</name>
<dbReference type="GO" id="GO:0009254">
    <property type="term" value="P:peptidoglycan turnover"/>
    <property type="evidence" value="ECO:0007669"/>
    <property type="project" value="InterPro"/>
</dbReference>
<protein>
    <submittedName>
        <fullName evidence="4">3D (Asp-Asp-Asp) domain-containing protein</fullName>
    </submittedName>
</protein>
<evidence type="ECO:0000256" key="2">
    <source>
        <dbReference type="SAM" id="MobiDB-lite"/>
    </source>
</evidence>
<dbReference type="EMBL" id="FUXA01000014">
    <property type="protein sequence ID" value="SJZ95625.1"/>
    <property type="molecule type" value="Genomic_DNA"/>
</dbReference>
<dbReference type="PANTHER" id="PTHR39160">
    <property type="entry name" value="CELL WALL-BINDING PROTEIN YOCH"/>
    <property type="match status" value="1"/>
</dbReference>
<feature type="compositionally biased region" description="Basic and acidic residues" evidence="2">
    <location>
        <begin position="139"/>
        <end position="177"/>
    </location>
</feature>
<dbReference type="AlphaFoldDB" id="A0A1T4PVT0"/>
<evidence type="ECO:0000313" key="4">
    <source>
        <dbReference type="EMBL" id="SJZ95625.1"/>
    </source>
</evidence>
<dbReference type="Gene3D" id="2.40.40.10">
    <property type="entry name" value="RlpA-like domain"/>
    <property type="match status" value="1"/>
</dbReference>
<keyword evidence="1" id="KW-0732">Signal</keyword>
<accession>A0A1T4PVT0</accession>
<organism evidence="4 5">
    <name type="scientific">Eubacterium ruminantium</name>
    <dbReference type="NCBI Taxonomy" id="42322"/>
    <lineage>
        <taxon>Bacteria</taxon>
        <taxon>Bacillati</taxon>
        <taxon>Bacillota</taxon>
        <taxon>Clostridia</taxon>
        <taxon>Eubacteriales</taxon>
        <taxon>Eubacteriaceae</taxon>
        <taxon>Eubacterium</taxon>
    </lineage>
</organism>
<dbReference type="InterPro" id="IPR059180">
    <property type="entry name" value="3D_YorM"/>
</dbReference>
<dbReference type="SUPFAM" id="SSF50685">
    <property type="entry name" value="Barwin-like endoglucanases"/>
    <property type="match status" value="1"/>
</dbReference>
<feature type="region of interest" description="Disordered" evidence="2">
    <location>
        <begin position="139"/>
        <end position="185"/>
    </location>
</feature>
<dbReference type="CDD" id="cd14667">
    <property type="entry name" value="3D_containing_proteins"/>
    <property type="match status" value="1"/>
</dbReference>
<dbReference type="Proteomes" id="UP000189857">
    <property type="component" value="Unassembled WGS sequence"/>
</dbReference>
<dbReference type="InterPro" id="IPR010611">
    <property type="entry name" value="3D_dom"/>
</dbReference>